<comment type="caution">
    <text evidence="1">The sequence shown here is derived from an EMBL/GenBank/DDBJ whole genome shotgun (WGS) entry which is preliminary data.</text>
</comment>
<sequence>MLRIRTTDKNRVFCQHSESKSVPYLSPSSILGLPQEGRASYDFLKGMLSATTSRSRQLFDREFPPNKVVAQKPYQKRLVFAMETFSWKQYLLDIFTLRNFEEVDEKKKCEMLPGVVIVV</sequence>
<reference evidence="1" key="1">
    <citation type="submission" date="2020-08" db="EMBL/GenBank/DDBJ databases">
        <title>Multicomponent nature underlies the extraordinary mechanical properties of spider dragline silk.</title>
        <authorList>
            <person name="Kono N."/>
            <person name="Nakamura H."/>
            <person name="Mori M."/>
            <person name="Yoshida Y."/>
            <person name="Ohtoshi R."/>
            <person name="Malay A.D."/>
            <person name="Moran D.A.P."/>
            <person name="Tomita M."/>
            <person name="Numata K."/>
            <person name="Arakawa K."/>
        </authorList>
    </citation>
    <scope>NUCLEOTIDE SEQUENCE</scope>
</reference>
<name>A0A8X6MK85_9ARAC</name>
<accession>A0A8X6MK85</accession>
<evidence type="ECO:0000313" key="1">
    <source>
        <dbReference type="EMBL" id="GFS60665.1"/>
    </source>
</evidence>
<dbReference type="OrthoDB" id="10278558at2759"/>
<dbReference type="Proteomes" id="UP000886998">
    <property type="component" value="Unassembled WGS sequence"/>
</dbReference>
<proteinExistence type="predicted"/>
<dbReference type="EMBL" id="BMAV01027589">
    <property type="protein sequence ID" value="GFS60665.1"/>
    <property type="molecule type" value="Genomic_DNA"/>
</dbReference>
<protein>
    <submittedName>
        <fullName evidence="1">Uncharacterized protein</fullName>
    </submittedName>
</protein>
<dbReference type="AlphaFoldDB" id="A0A8X6MK85"/>
<evidence type="ECO:0000313" key="2">
    <source>
        <dbReference type="Proteomes" id="UP000886998"/>
    </source>
</evidence>
<keyword evidence="2" id="KW-1185">Reference proteome</keyword>
<organism evidence="1 2">
    <name type="scientific">Trichonephila inaurata madagascariensis</name>
    <dbReference type="NCBI Taxonomy" id="2747483"/>
    <lineage>
        <taxon>Eukaryota</taxon>
        <taxon>Metazoa</taxon>
        <taxon>Ecdysozoa</taxon>
        <taxon>Arthropoda</taxon>
        <taxon>Chelicerata</taxon>
        <taxon>Arachnida</taxon>
        <taxon>Araneae</taxon>
        <taxon>Araneomorphae</taxon>
        <taxon>Entelegynae</taxon>
        <taxon>Araneoidea</taxon>
        <taxon>Nephilidae</taxon>
        <taxon>Trichonephila</taxon>
        <taxon>Trichonephila inaurata</taxon>
    </lineage>
</organism>
<gene>
    <name evidence="1" type="ORF">TNIN_366181</name>
</gene>